<dbReference type="Pfam" id="PF00903">
    <property type="entry name" value="Glyoxalase"/>
    <property type="match status" value="1"/>
</dbReference>
<dbReference type="AlphaFoldDB" id="A0A918K0T3"/>
<keyword evidence="3" id="KW-1185">Reference proteome</keyword>
<evidence type="ECO:0000259" key="1">
    <source>
        <dbReference type="PROSITE" id="PS51819"/>
    </source>
</evidence>
<dbReference type="PROSITE" id="PS51819">
    <property type="entry name" value="VOC"/>
    <property type="match status" value="1"/>
</dbReference>
<dbReference type="Gene3D" id="3.10.180.10">
    <property type="entry name" value="2,3-Dihydroxybiphenyl 1,2-Dioxygenase, domain 1"/>
    <property type="match status" value="1"/>
</dbReference>
<name>A0A918K0T3_9GAMM</name>
<feature type="domain" description="VOC" evidence="1">
    <location>
        <begin position="2"/>
        <end position="123"/>
    </location>
</feature>
<dbReference type="RefSeq" id="WP_229805130.1">
    <property type="nucleotide sequence ID" value="NZ_BMXR01000001.1"/>
</dbReference>
<reference evidence="2" key="1">
    <citation type="journal article" date="2014" name="Int. J. Syst. Evol. Microbiol.">
        <title>Complete genome sequence of Corynebacterium casei LMG S-19264T (=DSM 44701T), isolated from a smear-ripened cheese.</title>
        <authorList>
            <consortium name="US DOE Joint Genome Institute (JGI-PGF)"/>
            <person name="Walter F."/>
            <person name="Albersmeier A."/>
            <person name="Kalinowski J."/>
            <person name="Ruckert C."/>
        </authorList>
    </citation>
    <scope>NUCLEOTIDE SEQUENCE</scope>
    <source>
        <strain evidence="2">KCTC 22169</strain>
    </source>
</reference>
<dbReference type="EMBL" id="BMXR01000001">
    <property type="protein sequence ID" value="GGX40467.1"/>
    <property type="molecule type" value="Genomic_DNA"/>
</dbReference>
<evidence type="ECO:0000313" key="3">
    <source>
        <dbReference type="Proteomes" id="UP000626148"/>
    </source>
</evidence>
<keyword evidence="2" id="KW-0456">Lyase</keyword>
<protein>
    <submittedName>
        <fullName evidence="2">Lactoylglutathione lyase</fullName>
    </submittedName>
</protein>
<gene>
    <name evidence="2" type="ORF">GCM10007392_04000</name>
</gene>
<dbReference type="SUPFAM" id="SSF54593">
    <property type="entry name" value="Glyoxalase/Bleomycin resistance protein/Dihydroxybiphenyl dioxygenase"/>
    <property type="match status" value="1"/>
</dbReference>
<accession>A0A918K0T3</accession>
<sequence length="134" mass="15755">MYLEHANITVPDIDAATHFLLTAFPEFRIRGGGDRETGRWQHVGTDITYLALQQENDHRPDPRTRYVHDGVHHLGLVVEDVKGLEQRLLEAGYRQNPMSEDHPARLRRYFFDDAGMEWEFIEYLTDDLQARNEY</sequence>
<dbReference type="Proteomes" id="UP000626148">
    <property type="component" value="Unassembled WGS sequence"/>
</dbReference>
<proteinExistence type="predicted"/>
<dbReference type="InterPro" id="IPR037523">
    <property type="entry name" value="VOC_core"/>
</dbReference>
<evidence type="ECO:0000313" key="2">
    <source>
        <dbReference type="EMBL" id="GGX40467.1"/>
    </source>
</evidence>
<dbReference type="InterPro" id="IPR029068">
    <property type="entry name" value="Glyas_Bleomycin-R_OHBP_Dase"/>
</dbReference>
<dbReference type="GO" id="GO:0016829">
    <property type="term" value="F:lyase activity"/>
    <property type="evidence" value="ECO:0007669"/>
    <property type="project" value="UniProtKB-KW"/>
</dbReference>
<organism evidence="2 3">
    <name type="scientific">Saccharospirillum salsuginis</name>
    <dbReference type="NCBI Taxonomy" id="418750"/>
    <lineage>
        <taxon>Bacteria</taxon>
        <taxon>Pseudomonadati</taxon>
        <taxon>Pseudomonadota</taxon>
        <taxon>Gammaproteobacteria</taxon>
        <taxon>Oceanospirillales</taxon>
        <taxon>Saccharospirillaceae</taxon>
        <taxon>Saccharospirillum</taxon>
    </lineage>
</organism>
<reference evidence="2" key="2">
    <citation type="submission" date="2020-09" db="EMBL/GenBank/DDBJ databases">
        <authorList>
            <person name="Sun Q."/>
            <person name="Kim S."/>
        </authorList>
    </citation>
    <scope>NUCLEOTIDE SEQUENCE</scope>
    <source>
        <strain evidence="2">KCTC 22169</strain>
    </source>
</reference>
<comment type="caution">
    <text evidence="2">The sequence shown here is derived from an EMBL/GenBank/DDBJ whole genome shotgun (WGS) entry which is preliminary data.</text>
</comment>
<dbReference type="InterPro" id="IPR004360">
    <property type="entry name" value="Glyas_Fos-R_dOase_dom"/>
</dbReference>